<protein>
    <submittedName>
        <fullName evidence="5">Tight adherence secretin RcpA</fullName>
    </submittedName>
</protein>
<dbReference type="RefSeq" id="WP_012908087.1">
    <property type="nucleotide sequence ID" value="NC_013716.1"/>
</dbReference>
<evidence type="ECO:0000259" key="3">
    <source>
        <dbReference type="Pfam" id="PF00263"/>
    </source>
</evidence>
<gene>
    <name evidence="5" type="primary">rcpA</name>
    <name evidence="5" type="ordered locus">ROD_41401</name>
</gene>
<dbReference type="KEGG" id="cro:ROD_41401"/>
<dbReference type="HOGENOM" id="CLU_017952_2_0_6"/>
<dbReference type="eggNOG" id="COG4964">
    <property type="taxonomic scope" value="Bacteria"/>
</dbReference>
<dbReference type="Pfam" id="PF00263">
    <property type="entry name" value="Secretin"/>
    <property type="match status" value="1"/>
</dbReference>
<dbReference type="GO" id="GO:0009306">
    <property type="term" value="P:protein secretion"/>
    <property type="evidence" value="ECO:0007669"/>
    <property type="project" value="InterPro"/>
</dbReference>
<dbReference type="EMBL" id="FN543502">
    <property type="protein sequence ID" value="CBG90838.1"/>
    <property type="molecule type" value="Genomic_DNA"/>
</dbReference>
<organism evidence="5 6">
    <name type="scientific">Citrobacter rodentium (strain ICC168)</name>
    <name type="common">Citrobacter freundii biotype 4280</name>
    <dbReference type="NCBI Taxonomy" id="637910"/>
    <lineage>
        <taxon>Bacteria</taxon>
        <taxon>Pseudomonadati</taxon>
        <taxon>Pseudomonadota</taxon>
        <taxon>Gammaproteobacteria</taxon>
        <taxon>Enterobacterales</taxon>
        <taxon>Enterobacteriaceae</taxon>
        <taxon>Citrobacter</taxon>
    </lineage>
</organism>
<dbReference type="Pfam" id="PF13629">
    <property type="entry name" value="T2SS-T3SS_pil_N"/>
    <property type="match status" value="1"/>
</dbReference>
<evidence type="ECO:0000256" key="2">
    <source>
        <dbReference type="SAM" id="SignalP"/>
    </source>
</evidence>
<feature type="signal peptide" evidence="2">
    <location>
        <begin position="1"/>
        <end position="33"/>
    </location>
</feature>
<evidence type="ECO:0000259" key="4">
    <source>
        <dbReference type="Pfam" id="PF13629"/>
    </source>
</evidence>
<dbReference type="STRING" id="637910.ROD_41401"/>
<evidence type="ECO:0000313" key="6">
    <source>
        <dbReference type="Proteomes" id="UP000001889"/>
    </source>
</evidence>
<keyword evidence="2" id="KW-0732">Signal</keyword>
<reference evidence="5 6" key="1">
    <citation type="journal article" date="2010" name="J. Bacteriol.">
        <title>The Citrobacter rodentium genome sequence reveals convergent evolution with human pathogenic Escherichia coli.</title>
        <authorList>
            <person name="Petty N.K."/>
            <person name="Bulgin R."/>
            <person name="Crepin V.F."/>
            <person name="Cerdeno-Tarraga A.M."/>
            <person name="Schroeder G.N."/>
            <person name="Quail M.A."/>
            <person name="Lennard N."/>
            <person name="Corton C."/>
            <person name="Barron A."/>
            <person name="Clark L."/>
            <person name="Toribio A.L."/>
            <person name="Parkhill J."/>
            <person name="Dougan G."/>
            <person name="Frankel G."/>
            <person name="Thomson N.R."/>
        </authorList>
    </citation>
    <scope>NUCLEOTIDE SEQUENCE [LARGE SCALE GENOMIC DNA]</scope>
    <source>
        <strain evidence="5 6">ICC168</strain>
    </source>
</reference>
<dbReference type="AlphaFoldDB" id="D2TIS8"/>
<proteinExistence type="inferred from homology"/>
<sequence>MFTATNNSRHVLTMLSHLLLTAVLLSFSLPAAAGALYMKHGQSRNFHFTGDLDTIFISDPRVADYKVVNNKNIIVYAKNTGTTDLIVYGRNNTVLLKHSISVDPFLSDINQRVARLFPGNSIEVTRFMGGATAADKVVYIINGSVTDEESMDAIYQLVGSIVNSSGGEEKDNKSANKRVVDSKINTDLIEKKKYANVINKMQLVASNQVNVHLTVVEVSKTFTDALGIDWSSLTLSSIVNGGASINNPGTFNLLGFKGGFDAKNISTVINAIQNDSVARIMAQPNLTVLSGETADFLVGGEIPILSKNSDNEGTTVTYKEYGIKLSIAAKVEKKSKIKLSLSNEISSISGAYSFNAYSIPTLTTRRSSSTIELADGDSFAIGGLLTEKDYETLGKVPFIGDIPILGALARNSNTQREKTELVIFATVNLVKPVASNRDIVLPEYNKTSNNKLFFNVGVDKGTRENRLSKDTDKFLSYGGFSQ</sequence>
<dbReference type="Proteomes" id="UP000001889">
    <property type="component" value="Chromosome"/>
</dbReference>
<dbReference type="InterPro" id="IPR050810">
    <property type="entry name" value="Bact_Secretion_Sys_Channel"/>
</dbReference>
<keyword evidence="6" id="KW-1185">Reference proteome</keyword>
<evidence type="ECO:0000313" key="5">
    <source>
        <dbReference type="EMBL" id="CBG90838.1"/>
    </source>
</evidence>
<evidence type="ECO:0000256" key="1">
    <source>
        <dbReference type="RuleBase" id="RU004003"/>
    </source>
</evidence>
<feature type="domain" description="Type II/III secretion system secretin-like" evidence="3">
    <location>
        <begin position="271"/>
        <end position="430"/>
    </location>
</feature>
<dbReference type="PANTHER" id="PTHR30332:SF17">
    <property type="entry name" value="TYPE IV PILIATION SYSTEM PROTEIN DR_0774-RELATED"/>
    <property type="match status" value="1"/>
</dbReference>
<dbReference type="GO" id="GO:0015627">
    <property type="term" value="C:type II protein secretion system complex"/>
    <property type="evidence" value="ECO:0007669"/>
    <property type="project" value="TreeGrafter"/>
</dbReference>
<comment type="similarity">
    <text evidence="1">Belongs to the bacterial secretin family.</text>
</comment>
<feature type="domain" description="Pilus formation protein N-terminal" evidence="4">
    <location>
        <begin position="33"/>
        <end position="102"/>
    </location>
</feature>
<accession>D2TIS8</accession>
<dbReference type="InterPro" id="IPR032789">
    <property type="entry name" value="T2SS-T3SS_pil_N"/>
</dbReference>
<feature type="chain" id="PRO_5003037021" evidence="2">
    <location>
        <begin position="34"/>
        <end position="482"/>
    </location>
</feature>
<dbReference type="PANTHER" id="PTHR30332">
    <property type="entry name" value="PROBABLE GENERAL SECRETION PATHWAY PROTEIN D"/>
    <property type="match status" value="1"/>
</dbReference>
<dbReference type="PRINTS" id="PR00811">
    <property type="entry name" value="BCTERIALGSPD"/>
</dbReference>
<dbReference type="InterPro" id="IPR004846">
    <property type="entry name" value="T2SS/T3SS_dom"/>
</dbReference>
<dbReference type="InterPro" id="IPR001775">
    <property type="entry name" value="GspD/PilQ"/>
</dbReference>
<name>D2TIS8_CITRI</name>